<dbReference type="InterPro" id="IPR002502">
    <property type="entry name" value="Amidase_domain"/>
</dbReference>
<dbReference type="EMBL" id="JACBZS010000001">
    <property type="protein sequence ID" value="NYI70917.1"/>
    <property type="molecule type" value="Genomic_DNA"/>
</dbReference>
<keyword evidence="4" id="KW-0961">Cell wall biogenesis/degradation</keyword>
<dbReference type="GO" id="GO:0071555">
    <property type="term" value="P:cell wall organization"/>
    <property type="evidence" value="ECO:0007669"/>
    <property type="project" value="UniProtKB-KW"/>
</dbReference>
<keyword evidence="8" id="KW-1185">Reference proteome</keyword>
<evidence type="ECO:0000256" key="1">
    <source>
        <dbReference type="ARBA" id="ARBA00001561"/>
    </source>
</evidence>
<gene>
    <name evidence="7" type="ORF">GGQ54_001477</name>
</gene>
<accession>A0A7Z0D8T8</accession>
<name>A0A7Z0D8T8_9ACTN</name>
<dbReference type="Proteomes" id="UP000527616">
    <property type="component" value="Unassembled WGS sequence"/>
</dbReference>
<dbReference type="Gene3D" id="3.40.80.10">
    <property type="entry name" value="Peptidoglycan recognition protein-like"/>
    <property type="match status" value="1"/>
</dbReference>
<reference evidence="7 8" key="1">
    <citation type="submission" date="2020-07" db="EMBL/GenBank/DDBJ databases">
        <title>Sequencing the genomes of 1000 actinobacteria strains.</title>
        <authorList>
            <person name="Klenk H.-P."/>
        </authorList>
    </citation>
    <scope>NUCLEOTIDE SEQUENCE [LARGE SCALE GENOMIC DNA]</scope>
    <source>
        <strain evidence="7 8">DSM 103164</strain>
    </source>
</reference>
<evidence type="ECO:0000256" key="2">
    <source>
        <dbReference type="ARBA" id="ARBA00011901"/>
    </source>
</evidence>
<dbReference type="PANTHER" id="PTHR30417">
    <property type="entry name" value="N-ACETYLMURAMOYL-L-ALANINE AMIDASE AMID"/>
    <property type="match status" value="1"/>
</dbReference>
<dbReference type="EC" id="3.5.1.28" evidence="2"/>
<dbReference type="AlphaFoldDB" id="A0A7Z0D8T8"/>
<dbReference type="NCBIfam" id="TIGR01409">
    <property type="entry name" value="TAT_signal_seq"/>
    <property type="match status" value="1"/>
</dbReference>
<comment type="catalytic activity">
    <reaction evidence="1">
        <text>Hydrolyzes the link between N-acetylmuramoyl residues and L-amino acid residues in certain cell-wall glycopeptides.</text>
        <dbReference type="EC" id="3.5.1.28"/>
    </reaction>
</comment>
<evidence type="ECO:0000259" key="6">
    <source>
        <dbReference type="SMART" id="SM00644"/>
    </source>
</evidence>
<dbReference type="SMART" id="SM00644">
    <property type="entry name" value="Ami_2"/>
    <property type="match status" value="1"/>
</dbReference>
<evidence type="ECO:0000313" key="8">
    <source>
        <dbReference type="Proteomes" id="UP000527616"/>
    </source>
</evidence>
<dbReference type="InterPro" id="IPR019546">
    <property type="entry name" value="TAT_signal_bac_arc"/>
</dbReference>
<comment type="caution">
    <text evidence="7">The sequence shown here is derived from an EMBL/GenBank/DDBJ whole genome shotgun (WGS) entry which is preliminary data.</text>
</comment>
<sequence>MHLTRRKFFGLTGAATAVAATGLVLPEIAHADTKALNPVWIESPNFTAGRGGAAVDKIVIHHMAGTRAATDSWFQQTEAQVSAHYGIGEGQLSQYVAEENTAWHAGDSAANRSSIGIEHSADIGRPPDDYTYNTSIELCTDLCRRYGIDPNTGILPHKQFSSTDCPGEINLQRIIDGVNAAL</sequence>
<evidence type="ECO:0000256" key="3">
    <source>
        <dbReference type="ARBA" id="ARBA00022801"/>
    </source>
</evidence>
<dbReference type="PANTHER" id="PTHR30417:SF1">
    <property type="entry name" value="N-ACETYLMURAMOYL-L-ALANINE AMIDASE AMID"/>
    <property type="match status" value="1"/>
</dbReference>
<dbReference type="PROSITE" id="PS51318">
    <property type="entry name" value="TAT"/>
    <property type="match status" value="1"/>
</dbReference>
<organism evidence="7 8">
    <name type="scientific">Naumannella cuiyingiana</name>
    <dbReference type="NCBI Taxonomy" id="1347891"/>
    <lineage>
        <taxon>Bacteria</taxon>
        <taxon>Bacillati</taxon>
        <taxon>Actinomycetota</taxon>
        <taxon>Actinomycetes</taxon>
        <taxon>Propionibacteriales</taxon>
        <taxon>Propionibacteriaceae</taxon>
        <taxon>Naumannella</taxon>
    </lineage>
</organism>
<feature type="signal peptide" evidence="5">
    <location>
        <begin position="1"/>
        <end position="31"/>
    </location>
</feature>
<evidence type="ECO:0000256" key="4">
    <source>
        <dbReference type="ARBA" id="ARBA00023316"/>
    </source>
</evidence>
<evidence type="ECO:0000313" key="7">
    <source>
        <dbReference type="EMBL" id="NYI70917.1"/>
    </source>
</evidence>
<dbReference type="GO" id="GO:0008745">
    <property type="term" value="F:N-acetylmuramoyl-L-alanine amidase activity"/>
    <property type="evidence" value="ECO:0007669"/>
    <property type="project" value="UniProtKB-EC"/>
</dbReference>
<dbReference type="SUPFAM" id="SSF55846">
    <property type="entry name" value="N-acetylmuramoyl-L-alanine amidase-like"/>
    <property type="match status" value="1"/>
</dbReference>
<dbReference type="GO" id="GO:0009253">
    <property type="term" value="P:peptidoglycan catabolic process"/>
    <property type="evidence" value="ECO:0007669"/>
    <property type="project" value="InterPro"/>
</dbReference>
<protein>
    <recommendedName>
        <fullName evidence="2">N-acetylmuramoyl-L-alanine amidase</fullName>
        <ecNumber evidence="2">3.5.1.28</ecNumber>
    </recommendedName>
</protein>
<dbReference type="InterPro" id="IPR051206">
    <property type="entry name" value="NAMLAA_amidase_2"/>
</dbReference>
<dbReference type="GO" id="GO:0009254">
    <property type="term" value="P:peptidoglycan turnover"/>
    <property type="evidence" value="ECO:0007669"/>
    <property type="project" value="TreeGrafter"/>
</dbReference>
<evidence type="ECO:0000256" key="5">
    <source>
        <dbReference type="SAM" id="SignalP"/>
    </source>
</evidence>
<proteinExistence type="predicted"/>
<dbReference type="RefSeq" id="WP_179446482.1">
    <property type="nucleotide sequence ID" value="NZ_JACBZS010000001.1"/>
</dbReference>
<keyword evidence="3" id="KW-0378">Hydrolase</keyword>
<dbReference type="Pfam" id="PF01510">
    <property type="entry name" value="Amidase_2"/>
    <property type="match status" value="1"/>
</dbReference>
<feature type="domain" description="N-acetylmuramoyl-L-alanine amidase" evidence="6">
    <location>
        <begin position="43"/>
        <end position="167"/>
    </location>
</feature>
<dbReference type="CDD" id="cd06583">
    <property type="entry name" value="PGRP"/>
    <property type="match status" value="1"/>
</dbReference>
<feature type="chain" id="PRO_5031066564" description="N-acetylmuramoyl-L-alanine amidase" evidence="5">
    <location>
        <begin position="32"/>
        <end position="182"/>
    </location>
</feature>
<dbReference type="InterPro" id="IPR006311">
    <property type="entry name" value="TAT_signal"/>
</dbReference>
<dbReference type="InterPro" id="IPR036505">
    <property type="entry name" value="Amidase/PGRP_sf"/>
</dbReference>
<keyword evidence="5" id="KW-0732">Signal</keyword>